<dbReference type="PANTHER" id="PTHR43825">
    <property type="entry name" value="PYRUVATE DEHYDROGENASE E1 COMPONENT"/>
    <property type="match status" value="1"/>
</dbReference>
<name>A0A1F4ZRE0_9BACT</name>
<protein>
    <recommendedName>
        <fullName evidence="1">Transketolase-like pyrimidine-binding domain-containing protein</fullName>
    </recommendedName>
</protein>
<dbReference type="Proteomes" id="UP000176424">
    <property type="component" value="Unassembled WGS sequence"/>
</dbReference>
<dbReference type="EMBL" id="MEXR01000044">
    <property type="protein sequence ID" value="OGD08952.1"/>
    <property type="molecule type" value="Genomic_DNA"/>
</dbReference>
<dbReference type="AlphaFoldDB" id="A0A1F4ZRE0"/>
<dbReference type="Gene3D" id="3.40.50.970">
    <property type="match status" value="1"/>
</dbReference>
<dbReference type="Pfam" id="PF02779">
    <property type="entry name" value="Transket_pyr"/>
    <property type="match status" value="1"/>
</dbReference>
<proteinExistence type="predicted"/>
<evidence type="ECO:0000313" key="3">
    <source>
        <dbReference type="Proteomes" id="UP000176424"/>
    </source>
</evidence>
<dbReference type="STRING" id="1797263.A2397_05050"/>
<gene>
    <name evidence="2" type="ORF">A2397_05050</name>
</gene>
<feature type="domain" description="Transketolase-like pyrimidine-binding" evidence="1">
    <location>
        <begin position="1"/>
        <end position="154"/>
    </location>
</feature>
<accession>A0A1F4ZRE0</accession>
<sequence length="158" mass="18442">MRRRFADEVYDAMKKNKDIYVLTGDLGYKIWDQIKTDFPDRFVNVGVGEQTLIGAAIGLALENKIPIAFSITPFLLYRPFETIRNYINNERIPVILVGSGRNKDYVHDGFSHWAQEDKAVMQIFKNIKSVWPETADEVSKIFPRMLKSRVPWYINLKR</sequence>
<reference evidence="2 3" key="1">
    <citation type="journal article" date="2016" name="Nat. Commun.">
        <title>Thousands of microbial genomes shed light on interconnected biogeochemical processes in an aquifer system.</title>
        <authorList>
            <person name="Anantharaman K."/>
            <person name="Brown C.T."/>
            <person name="Hug L.A."/>
            <person name="Sharon I."/>
            <person name="Castelle C.J."/>
            <person name="Probst A.J."/>
            <person name="Thomas B.C."/>
            <person name="Singh A."/>
            <person name="Wilkins M.J."/>
            <person name="Karaoz U."/>
            <person name="Brodie E.L."/>
            <person name="Williams K.H."/>
            <person name="Hubbard S.S."/>
            <person name="Banfield J.F."/>
        </authorList>
    </citation>
    <scope>NUCLEOTIDE SEQUENCE [LARGE SCALE GENOMIC DNA]</scope>
</reference>
<comment type="caution">
    <text evidence="2">The sequence shown here is derived from an EMBL/GenBank/DDBJ whole genome shotgun (WGS) entry which is preliminary data.</text>
</comment>
<dbReference type="InterPro" id="IPR029061">
    <property type="entry name" value="THDP-binding"/>
</dbReference>
<dbReference type="InterPro" id="IPR051157">
    <property type="entry name" value="PDH/Transketolase"/>
</dbReference>
<dbReference type="InterPro" id="IPR005475">
    <property type="entry name" value="Transketolase-like_Pyr-bd"/>
</dbReference>
<evidence type="ECO:0000313" key="2">
    <source>
        <dbReference type="EMBL" id="OGD08952.1"/>
    </source>
</evidence>
<dbReference type="SMART" id="SM00861">
    <property type="entry name" value="Transket_pyr"/>
    <property type="match status" value="1"/>
</dbReference>
<dbReference type="SUPFAM" id="SSF52518">
    <property type="entry name" value="Thiamin diphosphate-binding fold (THDP-binding)"/>
    <property type="match status" value="1"/>
</dbReference>
<organism evidence="2 3">
    <name type="scientific">Candidatus Amesbacteria bacterium RIFOXYB1_FULL_44_23</name>
    <dbReference type="NCBI Taxonomy" id="1797263"/>
    <lineage>
        <taxon>Bacteria</taxon>
        <taxon>Candidatus Amesiibacteriota</taxon>
    </lineage>
</organism>
<dbReference type="CDD" id="cd07033">
    <property type="entry name" value="TPP_PYR_DXS_TK_like"/>
    <property type="match status" value="1"/>
</dbReference>
<evidence type="ECO:0000259" key="1">
    <source>
        <dbReference type="SMART" id="SM00861"/>
    </source>
</evidence>
<dbReference type="PANTHER" id="PTHR43825:SF5">
    <property type="entry name" value="HYPOTHETICAL TRANSKETOLASE FAMILY PROTEIN"/>
    <property type="match status" value="1"/>
</dbReference>